<keyword evidence="1" id="KW-0812">Transmembrane</keyword>
<evidence type="ECO:0000313" key="2">
    <source>
        <dbReference type="EMBL" id="MFD2026990.1"/>
    </source>
</evidence>
<dbReference type="RefSeq" id="WP_377198760.1">
    <property type="nucleotide sequence ID" value="NZ_JBHUHF010000001.1"/>
</dbReference>
<feature type="transmembrane region" description="Helical" evidence="1">
    <location>
        <begin position="12"/>
        <end position="35"/>
    </location>
</feature>
<gene>
    <name evidence="2" type="ORF">ACFSL2_15880</name>
</gene>
<dbReference type="Proteomes" id="UP001597338">
    <property type="component" value="Unassembled WGS sequence"/>
</dbReference>
<proteinExistence type="predicted"/>
<keyword evidence="1" id="KW-0472">Membrane</keyword>
<feature type="transmembrane region" description="Helical" evidence="1">
    <location>
        <begin position="66"/>
        <end position="90"/>
    </location>
</feature>
<dbReference type="EMBL" id="JBHUHF010000001">
    <property type="protein sequence ID" value="MFD2026990.1"/>
    <property type="molecule type" value="Genomic_DNA"/>
</dbReference>
<reference evidence="3" key="1">
    <citation type="journal article" date="2019" name="Int. J. Syst. Evol. Microbiol.">
        <title>The Global Catalogue of Microorganisms (GCM) 10K type strain sequencing project: providing services to taxonomists for standard genome sequencing and annotation.</title>
        <authorList>
            <consortium name="The Broad Institute Genomics Platform"/>
            <consortium name="The Broad Institute Genome Sequencing Center for Infectious Disease"/>
            <person name="Wu L."/>
            <person name="Ma J."/>
        </authorList>
    </citation>
    <scope>NUCLEOTIDE SEQUENCE [LARGE SCALE GENOMIC DNA]</scope>
    <source>
        <strain evidence="3">CCM 7043</strain>
    </source>
</reference>
<keyword evidence="3" id="KW-1185">Reference proteome</keyword>
<name>A0ABW4VBD2_9MICO</name>
<sequence>MGDADANVQDRATLRTAVLALELVAAAVIAGWALVNVWTLAHPPAPGTVCMLTYPGPPGCSPELRFTAAFVSAVVISLSYSAVTFVLLTVGRHRGLAAAWGLGGLLLLGVLADQFVTWGGPPG</sequence>
<keyword evidence="1" id="KW-1133">Transmembrane helix</keyword>
<feature type="transmembrane region" description="Helical" evidence="1">
    <location>
        <begin position="97"/>
        <end position="116"/>
    </location>
</feature>
<evidence type="ECO:0008006" key="4">
    <source>
        <dbReference type="Google" id="ProtNLM"/>
    </source>
</evidence>
<evidence type="ECO:0000313" key="3">
    <source>
        <dbReference type="Proteomes" id="UP001597338"/>
    </source>
</evidence>
<protein>
    <recommendedName>
        <fullName evidence="4">Vitamin K epoxide reductase family protein</fullName>
    </recommendedName>
</protein>
<comment type="caution">
    <text evidence="2">The sequence shown here is derived from an EMBL/GenBank/DDBJ whole genome shotgun (WGS) entry which is preliminary data.</text>
</comment>
<evidence type="ECO:0000256" key="1">
    <source>
        <dbReference type="SAM" id="Phobius"/>
    </source>
</evidence>
<accession>A0ABW4VBD2</accession>
<organism evidence="2 3">
    <name type="scientific">Promicromonospora aerolata</name>
    <dbReference type="NCBI Taxonomy" id="195749"/>
    <lineage>
        <taxon>Bacteria</taxon>
        <taxon>Bacillati</taxon>
        <taxon>Actinomycetota</taxon>
        <taxon>Actinomycetes</taxon>
        <taxon>Micrococcales</taxon>
        <taxon>Promicromonosporaceae</taxon>
        <taxon>Promicromonospora</taxon>
    </lineage>
</organism>